<reference evidence="1" key="1">
    <citation type="submission" date="2021-04" db="EMBL/GenBank/DDBJ databases">
        <authorList>
            <person name="Tunstrom K."/>
        </authorList>
    </citation>
    <scope>NUCLEOTIDE SEQUENCE</scope>
</reference>
<accession>A0A8S3Y3B9</accession>
<dbReference type="AlphaFoldDB" id="A0A8S3Y3B9"/>
<keyword evidence="2" id="KW-1185">Reference proteome</keyword>
<evidence type="ECO:0000313" key="2">
    <source>
        <dbReference type="Proteomes" id="UP000691718"/>
    </source>
</evidence>
<proteinExistence type="predicted"/>
<name>A0A8S3Y3B9_PARAO</name>
<sequence>MDWSTRARKARCMSARGVYVGARRACAKAGVRVHRVVARHMQCTAGSLTWRSARPWPGRRARGRGGVRRRAACACAGGWARVPSTRAARAVHGGVADLAQRTSMAWTTRARKRRCAPAGGRVC</sequence>
<dbReference type="Proteomes" id="UP000691718">
    <property type="component" value="Unassembled WGS sequence"/>
</dbReference>
<dbReference type="EMBL" id="CAJQZP010001459">
    <property type="protein sequence ID" value="CAG5048320.1"/>
    <property type="molecule type" value="Genomic_DNA"/>
</dbReference>
<gene>
    <name evidence="1" type="ORF">PAPOLLO_LOCUS24177</name>
</gene>
<organism evidence="1 2">
    <name type="scientific">Parnassius apollo</name>
    <name type="common">Apollo butterfly</name>
    <name type="synonym">Papilio apollo</name>
    <dbReference type="NCBI Taxonomy" id="110799"/>
    <lineage>
        <taxon>Eukaryota</taxon>
        <taxon>Metazoa</taxon>
        <taxon>Ecdysozoa</taxon>
        <taxon>Arthropoda</taxon>
        <taxon>Hexapoda</taxon>
        <taxon>Insecta</taxon>
        <taxon>Pterygota</taxon>
        <taxon>Neoptera</taxon>
        <taxon>Endopterygota</taxon>
        <taxon>Lepidoptera</taxon>
        <taxon>Glossata</taxon>
        <taxon>Ditrysia</taxon>
        <taxon>Papilionoidea</taxon>
        <taxon>Papilionidae</taxon>
        <taxon>Parnassiinae</taxon>
        <taxon>Parnassini</taxon>
        <taxon>Parnassius</taxon>
        <taxon>Parnassius</taxon>
    </lineage>
</organism>
<comment type="caution">
    <text evidence="1">The sequence shown here is derived from an EMBL/GenBank/DDBJ whole genome shotgun (WGS) entry which is preliminary data.</text>
</comment>
<protein>
    <submittedName>
        <fullName evidence="1">(apollo) hypothetical protein</fullName>
    </submittedName>
</protein>
<evidence type="ECO:0000313" key="1">
    <source>
        <dbReference type="EMBL" id="CAG5048320.1"/>
    </source>
</evidence>